<protein>
    <submittedName>
        <fullName evidence="8">AEC family transporter</fullName>
    </submittedName>
</protein>
<comment type="caution">
    <text evidence="8">The sequence shown here is derived from an EMBL/GenBank/DDBJ whole genome shotgun (WGS) entry which is preliminary data.</text>
</comment>
<feature type="transmembrane region" description="Helical" evidence="7">
    <location>
        <begin position="204"/>
        <end position="223"/>
    </location>
</feature>
<keyword evidence="2" id="KW-0813">Transport</keyword>
<feature type="transmembrane region" description="Helical" evidence="7">
    <location>
        <begin position="34"/>
        <end position="53"/>
    </location>
</feature>
<proteinExistence type="predicted"/>
<dbReference type="Pfam" id="PF03547">
    <property type="entry name" value="Mem_trans"/>
    <property type="match status" value="1"/>
</dbReference>
<name>A0ABW8NLE6_9GAMM</name>
<keyword evidence="4 7" id="KW-0812">Transmembrane</keyword>
<gene>
    <name evidence="8" type="ORF">WG929_15365</name>
</gene>
<feature type="transmembrane region" description="Helical" evidence="7">
    <location>
        <begin position="235"/>
        <end position="255"/>
    </location>
</feature>
<feature type="transmembrane region" description="Helical" evidence="7">
    <location>
        <begin position="6"/>
        <end position="22"/>
    </location>
</feature>
<evidence type="ECO:0000256" key="6">
    <source>
        <dbReference type="ARBA" id="ARBA00023136"/>
    </source>
</evidence>
<feature type="transmembrane region" description="Helical" evidence="7">
    <location>
        <begin position="294"/>
        <end position="313"/>
    </location>
</feature>
<evidence type="ECO:0000256" key="7">
    <source>
        <dbReference type="SAM" id="Phobius"/>
    </source>
</evidence>
<evidence type="ECO:0000256" key="2">
    <source>
        <dbReference type="ARBA" id="ARBA00022448"/>
    </source>
</evidence>
<dbReference type="Proteomes" id="UP001620597">
    <property type="component" value="Unassembled WGS sequence"/>
</dbReference>
<dbReference type="EMBL" id="JBBKTX010000020">
    <property type="protein sequence ID" value="MFK4753794.1"/>
    <property type="molecule type" value="Genomic_DNA"/>
</dbReference>
<dbReference type="RefSeq" id="WP_369857355.1">
    <property type="nucleotide sequence ID" value="NZ_JBBKTX010000020.1"/>
</dbReference>
<evidence type="ECO:0000313" key="8">
    <source>
        <dbReference type="EMBL" id="MFK4753794.1"/>
    </source>
</evidence>
<evidence type="ECO:0000256" key="3">
    <source>
        <dbReference type="ARBA" id="ARBA00022475"/>
    </source>
</evidence>
<dbReference type="InterPro" id="IPR004776">
    <property type="entry name" value="Mem_transp_PIN-like"/>
</dbReference>
<evidence type="ECO:0000256" key="1">
    <source>
        <dbReference type="ARBA" id="ARBA00004141"/>
    </source>
</evidence>
<evidence type="ECO:0000256" key="5">
    <source>
        <dbReference type="ARBA" id="ARBA00022989"/>
    </source>
</evidence>
<feature type="transmembrane region" description="Helical" evidence="7">
    <location>
        <begin position="65"/>
        <end position="84"/>
    </location>
</feature>
<feature type="transmembrane region" description="Helical" evidence="7">
    <location>
        <begin position="96"/>
        <end position="115"/>
    </location>
</feature>
<keyword evidence="9" id="KW-1185">Reference proteome</keyword>
<feature type="transmembrane region" description="Helical" evidence="7">
    <location>
        <begin position="177"/>
        <end position="198"/>
    </location>
</feature>
<evidence type="ECO:0000256" key="4">
    <source>
        <dbReference type="ARBA" id="ARBA00022692"/>
    </source>
</evidence>
<dbReference type="PANTHER" id="PTHR36838:SF1">
    <property type="entry name" value="SLR1864 PROTEIN"/>
    <property type="match status" value="1"/>
</dbReference>
<feature type="transmembrane region" description="Helical" evidence="7">
    <location>
        <begin position="127"/>
        <end position="146"/>
    </location>
</feature>
<reference evidence="8 9" key="1">
    <citation type="submission" date="2024-03" db="EMBL/GenBank/DDBJ databases">
        <title>High-quality draft genome sequence of Oceanobacter sp. wDCs-4.</title>
        <authorList>
            <person name="Dong C."/>
        </authorList>
    </citation>
    <scope>NUCLEOTIDE SEQUENCE [LARGE SCALE GENOMIC DNA]</scope>
    <source>
        <strain evidence="9">wDCs-4</strain>
    </source>
</reference>
<sequence>MLPILSIIIPIFAVIGLGFYLVHSRFMPKDTLPVLSKLVLFCLIPALTFATVARLDFSKVLAWDFLGVYAVGALLAQIVALLLFRGIFRNGLSESAIKTLGCSMPNSIFIGYPVVVQAFGEEWGHTFAFAVMVENIVILPAMLVLAELGSSKERHQETVAITVILAGIAQRLAKNPVLIAIFFGLLVSVSGLELPQAAARTLTLLGNAAAAIALLVIGGSLVGNPIRGSWRDISLVSTIKLVIHPLAVVLVLMAWPDFDPTLQTLTIVYAALPMAAIFPIIGSNYGMRNFCASSLLITTVASFFTLTAVLLLLL</sequence>
<keyword evidence="6 7" id="KW-0472">Membrane</keyword>
<keyword evidence="3" id="KW-1003">Cell membrane</keyword>
<accession>A0ABW8NLE6</accession>
<feature type="transmembrane region" description="Helical" evidence="7">
    <location>
        <begin position="261"/>
        <end position="282"/>
    </location>
</feature>
<organism evidence="8 9">
    <name type="scientific">Oceanobacter antarcticus</name>
    <dbReference type="NCBI Taxonomy" id="3133425"/>
    <lineage>
        <taxon>Bacteria</taxon>
        <taxon>Pseudomonadati</taxon>
        <taxon>Pseudomonadota</taxon>
        <taxon>Gammaproteobacteria</taxon>
        <taxon>Oceanospirillales</taxon>
        <taxon>Oceanospirillaceae</taxon>
        <taxon>Oceanobacter</taxon>
    </lineage>
</organism>
<comment type="subcellular location">
    <subcellularLocation>
        <location evidence="1">Membrane</location>
        <topology evidence="1">Multi-pass membrane protein</topology>
    </subcellularLocation>
</comment>
<dbReference type="PANTHER" id="PTHR36838">
    <property type="entry name" value="AUXIN EFFLUX CARRIER FAMILY PROTEIN"/>
    <property type="match status" value="1"/>
</dbReference>
<evidence type="ECO:0000313" key="9">
    <source>
        <dbReference type="Proteomes" id="UP001620597"/>
    </source>
</evidence>
<keyword evidence="5 7" id="KW-1133">Transmembrane helix</keyword>